<reference evidence="2" key="1">
    <citation type="journal article" date="2019" name="Int. J. Syst. Evol. Microbiol.">
        <title>The Global Catalogue of Microorganisms (GCM) 10K type strain sequencing project: providing services to taxonomists for standard genome sequencing and annotation.</title>
        <authorList>
            <consortium name="The Broad Institute Genomics Platform"/>
            <consortium name="The Broad Institute Genome Sequencing Center for Infectious Disease"/>
            <person name="Wu L."/>
            <person name="Ma J."/>
        </authorList>
    </citation>
    <scope>NUCLEOTIDE SEQUENCE [LARGE SCALE GENOMIC DNA]</scope>
    <source>
        <strain evidence="2">JCM 17316</strain>
    </source>
</reference>
<dbReference type="Proteomes" id="UP001500266">
    <property type="component" value="Unassembled WGS sequence"/>
</dbReference>
<proteinExistence type="predicted"/>
<name>A0ABP7Z586_9ACTN</name>
<gene>
    <name evidence="1" type="ORF">GCM10022416_41160</name>
</gene>
<keyword evidence="2" id="KW-1185">Reference proteome</keyword>
<organism evidence="1 2">
    <name type="scientific">Actinomadura keratinilytica</name>
    <dbReference type="NCBI Taxonomy" id="547461"/>
    <lineage>
        <taxon>Bacteria</taxon>
        <taxon>Bacillati</taxon>
        <taxon>Actinomycetota</taxon>
        <taxon>Actinomycetes</taxon>
        <taxon>Streptosporangiales</taxon>
        <taxon>Thermomonosporaceae</taxon>
        <taxon>Actinomadura</taxon>
    </lineage>
</organism>
<comment type="caution">
    <text evidence="1">The sequence shown here is derived from an EMBL/GenBank/DDBJ whole genome shotgun (WGS) entry which is preliminary data.</text>
</comment>
<evidence type="ECO:0000313" key="1">
    <source>
        <dbReference type="EMBL" id="GAA4147597.1"/>
    </source>
</evidence>
<evidence type="ECO:0000313" key="2">
    <source>
        <dbReference type="Proteomes" id="UP001500266"/>
    </source>
</evidence>
<dbReference type="EMBL" id="BAABDO010000068">
    <property type="protein sequence ID" value="GAA4147597.1"/>
    <property type="molecule type" value="Genomic_DNA"/>
</dbReference>
<sequence length="180" mass="19104">MTGWDEPSLARLRAAAYRWDGAAGMDVLRDRPLGPVLQYAGDVLVAALEQDVPGAAAMARKCLEELDGRGLPGDAELAGDLSAALGAPRGPEPARVPVDLGALAAALDEPGPHAVDLRTGDVVPADEAGASFTDGLRYEPERWLVLWGEPGGDRGDEDRRRGRARRWLAEHGCRPGPRTL</sequence>
<dbReference type="RefSeq" id="WP_345023107.1">
    <property type="nucleotide sequence ID" value="NZ_BAABDO010000068.1"/>
</dbReference>
<accession>A0ABP7Z586</accession>
<protein>
    <submittedName>
        <fullName evidence="1">Uncharacterized protein</fullName>
    </submittedName>
</protein>